<dbReference type="Proteomes" id="UP001138661">
    <property type="component" value="Unassembled WGS sequence"/>
</dbReference>
<keyword evidence="2" id="KW-1185">Reference proteome</keyword>
<dbReference type="EMBL" id="JAHXDN010000011">
    <property type="protein sequence ID" value="MBW4710799.1"/>
    <property type="molecule type" value="Genomic_DNA"/>
</dbReference>
<gene>
    <name evidence="1" type="ORF">KX928_23660</name>
</gene>
<dbReference type="AlphaFoldDB" id="A0A9X1FZX9"/>
<sequence length="240" mass="26838">MAFKTSDLTNFIGARLLPFNNPRVVSPPGVLRPRGRPNIIVATPMRSGTHVLIDMILNNMPAYRGRPLYVDLDQCWKQGRNGSDLLGKVTPDAGYVVKTHVPFGLNEAVAQDPRVLRVLEAGIVVTVRRPRADVCRSMARWNEEEPGKPLTRYEAWYDQFWDFWQGYEQTEIAFEDLFQADRMQAILARLGTATGTAPARTFIGPPAGSGKRRIYANKALTRLIGHAAPRIDTTIHTLKG</sequence>
<evidence type="ECO:0008006" key="3">
    <source>
        <dbReference type="Google" id="ProtNLM"/>
    </source>
</evidence>
<organism evidence="1 2">
    <name type="scientific">Roseobacter insulae</name>
    <dbReference type="NCBI Taxonomy" id="2859783"/>
    <lineage>
        <taxon>Bacteria</taxon>
        <taxon>Pseudomonadati</taxon>
        <taxon>Pseudomonadota</taxon>
        <taxon>Alphaproteobacteria</taxon>
        <taxon>Rhodobacterales</taxon>
        <taxon>Roseobacteraceae</taxon>
        <taxon>Roseobacter</taxon>
    </lineage>
</organism>
<evidence type="ECO:0000313" key="2">
    <source>
        <dbReference type="Proteomes" id="UP001138661"/>
    </source>
</evidence>
<name>A0A9X1FZX9_9RHOB</name>
<proteinExistence type="predicted"/>
<dbReference type="RefSeq" id="WP_219508014.1">
    <property type="nucleotide sequence ID" value="NZ_JAHXDN010000011.1"/>
</dbReference>
<evidence type="ECO:0000313" key="1">
    <source>
        <dbReference type="EMBL" id="MBW4710799.1"/>
    </source>
</evidence>
<protein>
    <recommendedName>
        <fullName evidence="3">Sulfotransferase domain-containing protein</fullName>
    </recommendedName>
</protein>
<accession>A0A9X1FZX9</accession>
<reference evidence="1" key="1">
    <citation type="submission" date="2021-07" db="EMBL/GenBank/DDBJ databases">
        <title>Roseobacter insulae sp. nov., isolated from a tidal flat.</title>
        <authorList>
            <person name="Park S."/>
            <person name="Yoon J.-H."/>
        </authorList>
    </citation>
    <scope>NUCLEOTIDE SEQUENCE</scope>
    <source>
        <strain evidence="1">YSTF-M11</strain>
    </source>
</reference>
<comment type="caution">
    <text evidence="1">The sequence shown here is derived from an EMBL/GenBank/DDBJ whole genome shotgun (WGS) entry which is preliminary data.</text>
</comment>